<name>A0A2P2PV70_RHIMU</name>
<sequence>MVYGIKCGREIFLLKHCKIANNLLTIPYELVTVNKDNH</sequence>
<evidence type="ECO:0000313" key="1">
    <source>
        <dbReference type="EMBL" id="MBX58632.1"/>
    </source>
</evidence>
<dbReference type="EMBL" id="GGEC01078148">
    <property type="protein sequence ID" value="MBX58632.1"/>
    <property type="molecule type" value="Transcribed_RNA"/>
</dbReference>
<organism evidence="1">
    <name type="scientific">Rhizophora mucronata</name>
    <name type="common">Asiatic mangrove</name>
    <dbReference type="NCBI Taxonomy" id="61149"/>
    <lineage>
        <taxon>Eukaryota</taxon>
        <taxon>Viridiplantae</taxon>
        <taxon>Streptophyta</taxon>
        <taxon>Embryophyta</taxon>
        <taxon>Tracheophyta</taxon>
        <taxon>Spermatophyta</taxon>
        <taxon>Magnoliopsida</taxon>
        <taxon>eudicotyledons</taxon>
        <taxon>Gunneridae</taxon>
        <taxon>Pentapetalae</taxon>
        <taxon>rosids</taxon>
        <taxon>fabids</taxon>
        <taxon>Malpighiales</taxon>
        <taxon>Rhizophoraceae</taxon>
        <taxon>Rhizophora</taxon>
    </lineage>
</organism>
<protein>
    <submittedName>
        <fullName evidence="1">Uncharacterized protein</fullName>
    </submittedName>
</protein>
<proteinExistence type="predicted"/>
<dbReference type="AlphaFoldDB" id="A0A2P2PV70"/>
<reference evidence="1" key="1">
    <citation type="submission" date="2018-02" db="EMBL/GenBank/DDBJ databases">
        <title>Rhizophora mucronata_Transcriptome.</title>
        <authorList>
            <person name="Meera S.P."/>
            <person name="Sreeshan A."/>
            <person name="Augustine A."/>
        </authorList>
    </citation>
    <scope>NUCLEOTIDE SEQUENCE</scope>
    <source>
        <tissue evidence="1">Leaf</tissue>
    </source>
</reference>
<accession>A0A2P2PV70</accession>